<keyword evidence="1" id="KW-1133">Transmembrane helix</keyword>
<dbReference type="RefSeq" id="WP_150886766.1">
    <property type="nucleotide sequence ID" value="NZ_CP032452.1"/>
</dbReference>
<gene>
    <name evidence="3" type="ORF">D4A35_09545</name>
</gene>
<dbReference type="InterPro" id="IPR032834">
    <property type="entry name" value="NatK-like_C"/>
</dbReference>
<dbReference type="EMBL" id="CP032452">
    <property type="protein sequence ID" value="QEZ69163.1"/>
    <property type="molecule type" value="Genomic_DNA"/>
</dbReference>
<feature type="transmembrane region" description="Helical" evidence="1">
    <location>
        <begin position="39"/>
        <end position="56"/>
    </location>
</feature>
<dbReference type="PANTHER" id="PTHR40448">
    <property type="entry name" value="TWO-COMPONENT SENSOR HISTIDINE KINASE"/>
    <property type="match status" value="1"/>
</dbReference>
<dbReference type="Gene3D" id="3.30.565.10">
    <property type="entry name" value="Histidine kinase-like ATPase, C-terminal domain"/>
    <property type="match status" value="1"/>
</dbReference>
<feature type="transmembrane region" description="Helical" evidence="1">
    <location>
        <begin position="62"/>
        <end position="78"/>
    </location>
</feature>
<organism evidence="3 4">
    <name type="scientific">Paraclostridium bifermentans</name>
    <name type="common">Clostridium bifermentans</name>
    <dbReference type="NCBI Taxonomy" id="1490"/>
    <lineage>
        <taxon>Bacteria</taxon>
        <taxon>Bacillati</taxon>
        <taxon>Bacillota</taxon>
        <taxon>Clostridia</taxon>
        <taxon>Peptostreptococcales</taxon>
        <taxon>Peptostreptococcaceae</taxon>
        <taxon>Paraclostridium</taxon>
    </lineage>
</organism>
<feature type="transmembrane region" description="Helical" evidence="1">
    <location>
        <begin position="6"/>
        <end position="27"/>
    </location>
</feature>
<dbReference type="Pfam" id="PF14501">
    <property type="entry name" value="HATPase_c_5"/>
    <property type="match status" value="1"/>
</dbReference>
<sequence>MLRSELMSRLIIGISTFVEYFIFIRILNYLEERRYEKRYLDIVFLLIGVLDSIILFSRETQYYGFITNLKWISFILFIKLNYKISNYRVLLYYLTYTTVQYVIWQWVYYIVFFFVTGHSEYASPTSEYNHNIIAIIGSSITIFINISYVNLIKRFKDMEKEKVSVVIIIGCVISNFTVAIMNSLPTWTYMFRMNYSYDQLNVFNINVTPKLSFTSSFLLLMIVFKIIRDIKEKSEERLLKEKIDIQYKYYLNLQESQNKVKKLYHDINNHMFCIKNLSSDKEDVNKYIDEMSKELNQFKEIHNTGNMILDIILNEKQNICNENNIDLTCDVNFSKCNFIEMTDVCSIFSNILDNAIEACNKTSMDKKYIKIRGTLVKSYYVIRCENSKTNKLEIKNSKIITSKKDKFIHGIGLKSVKSSIKKYNGDLEIEDFKNKFLLQIYIPIDENMTVGATKVPVVL</sequence>
<feature type="transmembrane region" description="Helical" evidence="1">
    <location>
        <begin position="207"/>
        <end position="227"/>
    </location>
</feature>
<dbReference type="GO" id="GO:0005524">
    <property type="term" value="F:ATP binding"/>
    <property type="evidence" value="ECO:0007669"/>
    <property type="project" value="UniProtKB-KW"/>
</dbReference>
<name>A0A5P3XFX1_PARBF</name>
<reference evidence="3 4" key="1">
    <citation type="submission" date="2018-09" db="EMBL/GenBank/DDBJ databases">
        <title>A clostridial neurotoxin that targets Anopheles mosquitoes.</title>
        <authorList>
            <person name="Contreras E."/>
            <person name="Masuyer G."/>
            <person name="Qureshi N."/>
            <person name="Chawla S."/>
            <person name="Lim H.L."/>
            <person name="Chen J."/>
            <person name="Stenmark P."/>
            <person name="Gill S."/>
        </authorList>
    </citation>
    <scope>NUCLEOTIDE SEQUENCE [LARGE SCALE GENOMIC DNA]</scope>
    <source>
        <strain evidence="3 4">Cbm</strain>
    </source>
</reference>
<feature type="transmembrane region" description="Helical" evidence="1">
    <location>
        <begin position="132"/>
        <end position="151"/>
    </location>
</feature>
<evidence type="ECO:0000313" key="3">
    <source>
        <dbReference type="EMBL" id="QEZ69163.1"/>
    </source>
</evidence>
<keyword evidence="1" id="KW-0812">Transmembrane</keyword>
<evidence type="ECO:0000259" key="2">
    <source>
        <dbReference type="Pfam" id="PF14501"/>
    </source>
</evidence>
<dbReference type="AlphaFoldDB" id="A0A5P3XFX1"/>
<dbReference type="InterPro" id="IPR036890">
    <property type="entry name" value="HATPase_C_sf"/>
</dbReference>
<dbReference type="CDD" id="cd16935">
    <property type="entry name" value="HATPase_AgrC-ComD-like"/>
    <property type="match status" value="1"/>
</dbReference>
<feature type="transmembrane region" description="Helical" evidence="1">
    <location>
        <begin position="163"/>
        <end position="187"/>
    </location>
</feature>
<feature type="transmembrane region" description="Helical" evidence="1">
    <location>
        <begin position="90"/>
        <end position="112"/>
    </location>
</feature>
<feature type="domain" description="Sensor histidine kinase NatK-like C-terminal" evidence="2">
    <location>
        <begin position="340"/>
        <end position="443"/>
    </location>
</feature>
<dbReference type="SUPFAM" id="SSF55874">
    <property type="entry name" value="ATPase domain of HSP90 chaperone/DNA topoisomerase II/histidine kinase"/>
    <property type="match status" value="1"/>
</dbReference>
<dbReference type="PANTHER" id="PTHR40448:SF1">
    <property type="entry name" value="TWO-COMPONENT SENSOR HISTIDINE KINASE"/>
    <property type="match status" value="1"/>
</dbReference>
<dbReference type="GO" id="GO:0042802">
    <property type="term" value="F:identical protein binding"/>
    <property type="evidence" value="ECO:0007669"/>
    <property type="project" value="TreeGrafter"/>
</dbReference>
<evidence type="ECO:0000313" key="4">
    <source>
        <dbReference type="Proteomes" id="UP000326961"/>
    </source>
</evidence>
<accession>A0A5P3XFX1</accession>
<dbReference type="Proteomes" id="UP000326961">
    <property type="component" value="Chromosome"/>
</dbReference>
<keyword evidence="1" id="KW-0472">Membrane</keyword>
<keyword evidence="3" id="KW-0547">Nucleotide-binding</keyword>
<proteinExistence type="predicted"/>
<protein>
    <submittedName>
        <fullName evidence="3">ATP-binding protein</fullName>
    </submittedName>
</protein>
<evidence type="ECO:0000256" key="1">
    <source>
        <dbReference type="SAM" id="Phobius"/>
    </source>
</evidence>
<keyword evidence="3" id="KW-0067">ATP-binding</keyword>